<feature type="transmembrane region" description="Helical" evidence="2">
    <location>
        <begin position="966"/>
        <end position="988"/>
    </location>
</feature>
<dbReference type="Gene3D" id="2.10.50.10">
    <property type="entry name" value="Tumor Necrosis Factor Receptor, subunit A, domain 2"/>
    <property type="match status" value="2"/>
</dbReference>
<dbReference type="OrthoDB" id="65776at2759"/>
<dbReference type="SMART" id="SM01411">
    <property type="entry name" value="Ephrin_rec_like"/>
    <property type="match status" value="3"/>
</dbReference>
<evidence type="ECO:0000313" key="5">
    <source>
        <dbReference type="Proteomes" id="UP000243217"/>
    </source>
</evidence>
<reference evidence="4 5" key="1">
    <citation type="journal article" date="2014" name="Genome Biol. Evol.">
        <title>The secreted proteins of Achlya hypogyna and Thraustotheca clavata identify the ancestral oomycete secretome and reveal gene acquisitions by horizontal gene transfer.</title>
        <authorList>
            <person name="Misner I."/>
            <person name="Blouin N."/>
            <person name="Leonard G."/>
            <person name="Richards T.A."/>
            <person name="Lane C.E."/>
        </authorList>
    </citation>
    <scope>NUCLEOTIDE SEQUENCE [LARGE SCALE GENOMIC DNA]</scope>
    <source>
        <strain evidence="4 5">ATCC 34112</strain>
    </source>
</reference>
<dbReference type="InterPro" id="IPR009030">
    <property type="entry name" value="Growth_fac_rcpt_cys_sf"/>
</dbReference>
<dbReference type="STRING" id="74557.A0A1W0A954"/>
<protein>
    <recommendedName>
        <fullName evidence="3">Tyrosine-protein kinase ephrin type A/B receptor-like domain-containing protein</fullName>
    </recommendedName>
</protein>
<evidence type="ECO:0000256" key="2">
    <source>
        <dbReference type="SAM" id="Phobius"/>
    </source>
</evidence>
<name>A0A1W0A954_9STRA</name>
<feature type="transmembrane region" description="Helical" evidence="2">
    <location>
        <begin position="1387"/>
        <end position="1409"/>
    </location>
</feature>
<dbReference type="InterPro" id="IPR011641">
    <property type="entry name" value="Tyr-kin_ephrin_A/B_rcpt-like"/>
</dbReference>
<keyword evidence="2" id="KW-1133">Transmembrane helix</keyword>
<gene>
    <name evidence="4" type="ORF">THRCLA_01160</name>
</gene>
<organism evidence="4 5">
    <name type="scientific">Thraustotheca clavata</name>
    <dbReference type="NCBI Taxonomy" id="74557"/>
    <lineage>
        <taxon>Eukaryota</taxon>
        <taxon>Sar</taxon>
        <taxon>Stramenopiles</taxon>
        <taxon>Oomycota</taxon>
        <taxon>Saprolegniomycetes</taxon>
        <taxon>Saprolegniales</taxon>
        <taxon>Achlyaceae</taxon>
        <taxon>Thraustotheca</taxon>
    </lineage>
</organism>
<dbReference type="PANTHER" id="PTHR31513:SF2">
    <property type="entry name" value="MRAZ"/>
    <property type="match status" value="1"/>
</dbReference>
<feature type="transmembrane region" description="Helical" evidence="2">
    <location>
        <begin position="1463"/>
        <end position="1482"/>
    </location>
</feature>
<dbReference type="EMBL" id="JNBS01000304">
    <property type="protein sequence ID" value="OQS06816.1"/>
    <property type="molecule type" value="Genomic_DNA"/>
</dbReference>
<feature type="compositionally biased region" description="Gly residues" evidence="1">
    <location>
        <begin position="639"/>
        <end position="650"/>
    </location>
</feature>
<dbReference type="Proteomes" id="UP000243217">
    <property type="component" value="Unassembled WGS sequence"/>
</dbReference>
<evidence type="ECO:0000313" key="4">
    <source>
        <dbReference type="EMBL" id="OQS06816.1"/>
    </source>
</evidence>
<feature type="transmembrane region" description="Helical" evidence="2">
    <location>
        <begin position="1429"/>
        <end position="1451"/>
    </location>
</feature>
<evidence type="ECO:0000259" key="3">
    <source>
        <dbReference type="Pfam" id="PF07699"/>
    </source>
</evidence>
<keyword evidence="5" id="KW-1185">Reference proteome</keyword>
<dbReference type="SUPFAM" id="SSF57184">
    <property type="entry name" value="Growth factor receptor domain"/>
    <property type="match status" value="1"/>
</dbReference>
<evidence type="ECO:0000256" key="1">
    <source>
        <dbReference type="SAM" id="MobiDB-lite"/>
    </source>
</evidence>
<keyword evidence="2" id="KW-0812">Transmembrane</keyword>
<proteinExistence type="predicted"/>
<keyword evidence="2" id="KW-0472">Membrane</keyword>
<feature type="region of interest" description="Disordered" evidence="1">
    <location>
        <begin position="639"/>
        <end position="676"/>
    </location>
</feature>
<dbReference type="PANTHER" id="PTHR31513">
    <property type="entry name" value="EPHRIN TYPE-B RECEPTOR"/>
    <property type="match status" value="1"/>
</dbReference>
<feature type="domain" description="Tyrosine-protein kinase ephrin type A/B receptor-like" evidence="3">
    <location>
        <begin position="841"/>
        <end position="885"/>
    </location>
</feature>
<comment type="caution">
    <text evidence="4">The sequence shown here is derived from an EMBL/GenBank/DDBJ whole genome shotgun (WGS) entry which is preliminary data.</text>
</comment>
<accession>A0A1W0A954</accession>
<dbReference type="Pfam" id="PF07699">
    <property type="entry name" value="Ephrin_rec_like"/>
    <property type="match status" value="1"/>
</dbReference>
<sequence>MRWERVFGVGLIIGTNAMIIDPTTPRKDIRDAFKCGTKRWIGRYNELYEQCTFGNASESIEIVNTTIDTEVIFSEEYDESPFTIHYELLFLQNEKSNFVMMNATILASAVYLEANTSVIDIHSTINTTARGLRFGPGYSSYIAMGSTYGGMGGYSLALSSFSAPSSCKDIDREGAYTKPIGDLIGSVMDFRGYGSGGSESDETRGGGYINLKLFTSLVLHGQLLANGGFEASSSMNSGAGGSIVLQAPIASGKGLIHAKGGQATPLSADGHGGGGGGGGGRIVLNVTSSWSTVDIAAYGGTHTNSSNDEFWCQIGGDGTIIHASKGEMWIKGNDQRSRDVKHAIIGTPLFYYTSRRERMILPWLQHVKVSGVTHLLSSTLILEDGNATSSFWVEEGSSWTNLADNSTVHAVASQITINGYLGPLNARFFGFNGIWTLLQARNVLLKSATIDVSRLAIYADKGSIQSDPQTSIAFDEKLEISGVDILNLTGVVSHTNSQILINRDPVIHLQSQSNIFINWNSTDTLSASTLKIQSNKNVIANSFGPLKSIRIEAINATFTGGDFTSKDVCRQWPVNDPYVCESNTDFQFAFVTKSTAILSDVKASSFLVCAPNVQLKNVVSDGLGCQNDGPGISSSIDGVSGGAGHGGRGGNVMPEDRGGGAANDISWPGSGAAGESTAGGGGGLILVHADQLVVDGELSARGGNGSLGGGGGAGGSLVLYLSRLLGCGTLDVSGGTGSSHDNLNHGGGGGGGIVRIVYDVHGSGHDFKGTVNIQGGASSGQTGYDGIALGQNCLPGCGGLLCSPCPAGKVSPQTNGTCNPCPMGTFTDKPGSVECTSCKPGTYNPTNGSTACFECAKGQYAPASSATMCLKCPKGSFTGQKGSSSCSLCPKGSYSIDAGSATCTLCGIGETTRTTGSINCIPCETKPAHASYNQNGTCHYMCDKGRVGLTCLTPFEKFVEPIGGPVGFVLLCLGTISMIFAGYGMISYKSSPTSRRMKQYQAHLLMENVSKHAAQSTQGHLTHLSEHQIPFHVTRLYFEGCNDWKSPWKLCTDLLVDQSLRRAMYEGSFASFATKCNQLLVKHQTQWRWAGYLDTLLIVVCPPLRAWLLRLYQRSSVRMIQKHIDEYGTVFFRDLDVRAHGATFILGFTEDLSLAYLDLLLSPDAQLHIEHEPLRDMIFLLSGNGEFDSPWYINTNDALLRSVPLRLEILRDSVWLELIASLNSQLRLASRHKESTIQSVLKLLAEFNSQDELNGYQVSLGVFDTNPSAFTRPNTYFDCIRGFDGPKCKLALVLRNPKNCVQFVRSPQSVPVVKEEVVVSSIRYEALYAPTMEESNSSETDELLTDPQLEPPPNPFKNLMDVVLDYIKPMHIPVTPAMLRYPRARPLAFIALVIVDILVWMWIMMLYFCVQVTDPTVHEPGCSHVAFEIVLFIMPGAIIGTPILALFFVFGKRSWLGRLLVQWNLVSYWNIVEAFICGVYYSSYVGDYVLGLVLVAFCIKVFETKWAIDLLAQFEAERNVRGWVGLFTTLEYYDTTQRPLPLWPAN</sequence>